<evidence type="ECO:0000313" key="1">
    <source>
        <dbReference type="EMBL" id="SVB05801.1"/>
    </source>
</evidence>
<accession>A0A382AWV0</accession>
<dbReference type="Gene3D" id="6.10.280.50">
    <property type="match status" value="1"/>
</dbReference>
<sequence length="56" mass="6645">MSIIKDLKKQHKHLEAEIKKLTKTRMNDRTSSSWKNLKVLKKKKLQLKDKIVKLSS</sequence>
<protein>
    <recommendedName>
        <fullName evidence="2">DUF465 domain-containing protein</fullName>
    </recommendedName>
</protein>
<gene>
    <name evidence="1" type="ORF">METZ01_LOCUS158655</name>
</gene>
<name>A0A382AWV0_9ZZZZ</name>
<reference evidence="1" key="1">
    <citation type="submission" date="2018-05" db="EMBL/GenBank/DDBJ databases">
        <authorList>
            <person name="Lanie J.A."/>
            <person name="Ng W.-L."/>
            <person name="Kazmierczak K.M."/>
            <person name="Andrzejewski T.M."/>
            <person name="Davidsen T.M."/>
            <person name="Wayne K.J."/>
            <person name="Tettelin H."/>
            <person name="Glass J.I."/>
            <person name="Rusch D."/>
            <person name="Podicherti R."/>
            <person name="Tsui H.-C.T."/>
            <person name="Winkler M.E."/>
        </authorList>
    </citation>
    <scope>NUCLEOTIDE SEQUENCE</scope>
</reference>
<organism evidence="1">
    <name type="scientific">marine metagenome</name>
    <dbReference type="NCBI Taxonomy" id="408172"/>
    <lineage>
        <taxon>unclassified sequences</taxon>
        <taxon>metagenomes</taxon>
        <taxon>ecological metagenomes</taxon>
    </lineage>
</organism>
<proteinExistence type="predicted"/>
<dbReference type="EMBL" id="UINC01027114">
    <property type="protein sequence ID" value="SVB05801.1"/>
    <property type="molecule type" value="Genomic_DNA"/>
</dbReference>
<dbReference type="InterPro" id="IPR038444">
    <property type="entry name" value="DUF465_sf"/>
</dbReference>
<evidence type="ECO:0008006" key="2">
    <source>
        <dbReference type="Google" id="ProtNLM"/>
    </source>
</evidence>
<dbReference type="AlphaFoldDB" id="A0A382AWV0"/>